<dbReference type="InterPro" id="IPR011528">
    <property type="entry name" value="NERD"/>
</dbReference>
<protein>
    <submittedName>
        <fullName evidence="2">NERD domain-containing protein</fullName>
    </submittedName>
</protein>
<dbReference type="RefSeq" id="WP_124154824.1">
    <property type="nucleotide sequence ID" value="NZ_CAWOKI010000044.1"/>
</dbReference>
<dbReference type="Proteomes" id="UP000269154">
    <property type="component" value="Unassembled WGS sequence"/>
</dbReference>
<dbReference type="Pfam" id="PF08378">
    <property type="entry name" value="NERD"/>
    <property type="match status" value="1"/>
</dbReference>
<gene>
    <name evidence="2" type="ORF">D5R40_14970</name>
</gene>
<keyword evidence="3" id="KW-1185">Reference proteome</keyword>
<dbReference type="PROSITE" id="PS50965">
    <property type="entry name" value="NERD"/>
    <property type="match status" value="1"/>
</dbReference>
<comment type="caution">
    <text evidence="2">The sequence shown here is derived from an EMBL/GenBank/DDBJ whole genome shotgun (WGS) entry which is preliminary data.</text>
</comment>
<evidence type="ECO:0000313" key="2">
    <source>
        <dbReference type="EMBL" id="RQH42206.1"/>
    </source>
</evidence>
<evidence type="ECO:0000313" key="3">
    <source>
        <dbReference type="Proteomes" id="UP000269154"/>
    </source>
</evidence>
<evidence type="ECO:0000259" key="1">
    <source>
        <dbReference type="PROSITE" id="PS50965"/>
    </source>
</evidence>
<organism evidence="2 3">
    <name type="scientific">Okeania hirsuta</name>
    <dbReference type="NCBI Taxonomy" id="1458930"/>
    <lineage>
        <taxon>Bacteria</taxon>
        <taxon>Bacillati</taxon>
        <taxon>Cyanobacteriota</taxon>
        <taxon>Cyanophyceae</taxon>
        <taxon>Oscillatoriophycideae</taxon>
        <taxon>Oscillatoriales</taxon>
        <taxon>Microcoleaceae</taxon>
        <taxon>Okeania</taxon>
    </lineage>
</organism>
<dbReference type="EMBL" id="RCBY01000077">
    <property type="protein sequence ID" value="RQH42206.1"/>
    <property type="molecule type" value="Genomic_DNA"/>
</dbReference>
<reference evidence="2 3" key="1">
    <citation type="journal article" date="2018" name="ACS Chem. Biol.">
        <title>Ketoreductase domain dysfunction expands chemodiversity: malyngamide biosynthesis in the cyanobacterium Okeania hirsuta.</title>
        <authorList>
            <person name="Moss N.A."/>
            <person name="Leao T."/>
            <person name="Rankin M."/>
            <person name="McCullough T.M."/>
            <person name="Qu P."/>
            <person name="Korobeynikov A."/>
            <person name="Smith J.L."/>
            <person name="Gerwick L."/>
            <person name="Gerwick W.H."/>
        </authorList>
    </citation>
    <scope>NUCLEOTIDE SEQUENCE [LARGE SCALE GENOMIC DNA]</scope>
    <source>
        <strain evidence="2 3">PAB10Feb10-1</strain>
    </source>
</reference>
<dbReference type="AlphaFoldDB" id="A0A3N6QIS4"/>
<name>A0A3N6QIS4_9CYAN</name>
<accession>A0A3N6QIS4</accession>
<proteinExistence type="predicted"/>
<feature type="domain" description="NERD" evidence="1">
    <location>
        <begin position="1"/>
        <end position="103"/>
    </location>
</feature>
<dbReference type="OrthoDB" id="9813328at2"/>
<sequence>MSLPDNWVMFKNALIPTKSRNLTEIDLLIIGNAGAFLVEVKTGKGSFSANQDKWKRREGAKWFPLENSPTSQSIYHKKMFENSIMPQVSGFPENFIFAPVVFPVEKWIGTTNSSVPVLQGFQELTQMLQQYPKCLTNEQVLIISKLVENCDILDIPKPSAKPKPILLKPSDQ</sequence>